<feature type="transmembrane region" description="Helical" evidence="1">
    <location>
        <begin position="80"/>
        <end position="100"/>
    </location>
</feature>
<accession>A0A157ZBV8</accession>
<reference evidence="2" key="1">
    <citation type="submission" date="2016-01" db="EMBL/GenBank/DDBJ databases">
        <authorList>
            <person name="Peeters C."/>
        </authorList>
    </citation>
    <scope>NUCLEOTIDE SEQUENCE</scope>
    <source>
        <strain evidence="2">LMG 29320</strain>
    </source>
</reference>
<evidence type="ECO:0000256" key="1">
    <source>
        <dbReference type="SAM" id="Phobius"/>
    </source>
</evidence>
<proteinExistence type="predicted"/>
<feature type="transmembrane region" description="Helical" evidence="1">
    <location>
        <begin position="50"/>
        <end position="74"/>
    </location>
</feature>
<protein>
    <submittedName>
        <fullName evidence="2">Uncharacterized protein</fullName>
    </submittedName>
</protein>
<evidence type="ECO:0000313" key="3">
    <source>
        <dbReference type="Proteomes" id="UP000054903"/>
    </source>
</evidence>
<keyword evidence="1" id="KW-0472">Membrane</keyword>
<dbReference type="AlphaFoldDB" id="A0A157ZBV8"/>
<keyword evidence="1" id="KW-0812">Transmembrane</keyword>
<gene>
    <name evidence="2" type="ORF">AWB77_00521</name>
</gene>
<name>A0A157ZBV8_9BURK</name>
<keyword evidence="1" id="KW-1133">Transmembrane helix</keyword>
<dbReference type="STRING" id="1777138.AWB77_00521"/>
<keyword evidence="3" id="KW-1185">Reference proteome</keyword>
<comment type="caution">
    <text evidence="2">The sequence shown here is derived from an EMBL/GenBank/DDBJ whole genome shotgun (WGS) entry which is preliminary data.</text>
</comment>
<dbReference type="EMBL" id="FCNX02000001">
    <property type="protein sequence ID" value="SAK43010.1"/>
    <property type="molecule type" value="Genomic_DNA"/>
</dbReference>
<evidence type="ECO:0000313" key="2">
    <source>
        <dbReference type="EMBL" id="SAK43010.1"/>
    </source>
</evidence>
<organism evidence="2 3">
    <name type="scientific">Caballeronia fortuita</name>
    <dbReference type="NCBI Taxonomy" id="1777138"/>
    <lineage>
        <taxon>Bacteria</taxon>
        <taxon>Pseudomonadati</taxon>
        <taxon>Pseudomonadota</taxon>
        <taxon>Betaproteobacteria</taxon>
        <taxon>Burkholderiales</taxon>
        <taxon>Burkholderiaceae</taxon>
        <taxon>Caballeronia</taxon>
    </lineage>
</organism>
<dbReference type="Proteomes" id="UP000054903">
    <property type="component" value="Unassembled WGS sequence"/>
</dbReference>
<sequence length="237" mass="26553">MDSHTREPEAESPAITGTEASEVVRDFVRDAKKRLNAAIFAVLASRYQRVLFVGFARLNAPFVAFASIAASAALKHIFPSSLVSVGLLAIAGFTVLSMFIRVRREKSLLMTSVYGRTLRVHLPRTQFRPRDAQWLASQLQEVVRLARRARAKTIAFDSPLLVSSRTSAFLASRLRRASVAEKTNLTFEAGHAREVGLLRQRAFGRYAQSYSQLRSVRLGVGPNGRYLSRRMLVRFEQ</sequence>